<proteinExistence type="predicted"/>
<organism evidence="1 2">
    <name type="scientific">Aromia moschata</name>
    <dbReference type="NCBI Taxonomy" id="1265417"/>
    <lineage>
        <taxon>Eukaryota</taxon>
        <taxon>Metazoa</taxon>
        <taxon>Ecdysozoa</taxon>
        <taxon>Arthropoda</taxon>
        <taxon>Hexapoda</taxon>
        <taxon>Insecta</taxon>
        <taxon>Pterygota</taxon>
        <taxon>Neoptera</taxon>
        <taxon>Endopterygota</taxon>
        <taxon>Coleoptera</taxon>
        <taxon>Polyphaga</taxon>
        <taxon>Cucujiformia</taxon>
        <taxon>Chrysomeloidea</taxon>
        <taxon>Cerambycidae</taxon>
        <taxon>Cerambycinae</taxon>
        <taxon>Callichromatini</taxon>
        <taxon>Aromia</taxon>
    </lineage>
</organism>
<reference evidence="1" key="1">
    <citation type="journal article" date="2023" name="Insect Mol. Biol.">
        <title>Genome sequencing provides insights into the evolution of gene families encoding plant cell wall-degrading enzymes in longhorned beetles.</title>
        <authorList>
            <person name="Shin N.R."/>
            <person name="Okamura Y."/>
            <person name="Kirsch R."/>
            <person name="Pauchet Y."/>
        </authorList>
    </citation>
    <scope>NUCLEOTIDE SEQUENCE</scope>
    <source>
        <strain evidence="1">AMC_N1</strain>
    </source>
</reference>
<name>A0AAV8XFY2_9CUCU</name>
<evidence type="ECO:0000313" key="2">
    <source>
        <dbReference type="Proteomes" id="UP001162162"/>
    </source>
</evidence>
<evidence type="ECO:0000313" key="1">
    <source>
        <dbReference type="EMBL" id="KAJ8937418.1"/>
    </source>
</evidence>
<accession>A0AAV8XFY2</accession>
<dbReference type="AlphaFoldDB" id="A0AAV8XFY2"/>
<comment type="caution">
    <text evidence="1">The sequence shown here is derived from an EMBL/GenBank/DDBJ whole genome shotgun (WGS) entry which is preliminary data.</text>
</comment>
<keyword evidence="2" id="KW-1185">Reference proteome</keyword>
<protein>
    <submittedName>
        <fullName evidence="1">Uncharacterized protein</fullName>
    </submittedName>
</protein>
<gene>
    <name evidence="1" type="ORF">NQ318_007877</name>
</gene>
<dbReference type="Proteomes" id="UP001162162">
    <property type="component" value="Unassembled WGS sequence"/>
</dbReference>
<dbReference type="EMBL" id="JAPWTK010000655">
    <property type="protein sequence ID" value="KAJ8937418.1"/>
    <property type="molecule type" value="Genomic_DNA"/>
</dbReference>
<sequence>MSMFLLPYSLAPENSGILLPHNLPAQSDLFPYPLAVNRSMSWKARWEIFLVDRRGWRKRRFLDFSGDRIRRLGCIQLKLPDQNNQLSGTGRNCLDYNQVDDQQPLPSVFLHGRKE</sequence>